<feature type="non-terminal residue" evidence="2">
    <location>
        <position position="1"/>
    </location>
</feature>
<keyword evidence="1" id="KW-0732">Signal</keyword>
<comment type="caution">
    <text evidence="2">The sequence shown here is derived from an EMBL/GenBank/DDBJ whole genome shotgun (WGS) entry which is preliminary data.</text>
</comment>
<name>A0A409YSS6_9AGAR</name>
<evidence type="ECO:0008006" key="4">
    <source>
        <dbReference type="Google" id="ProtNLM"/>
    </source>
</evidence>
<dbReference type="InParanoid" id="A0A409YSS6"/>
<dbReference type="Proteomes" id="UP000284706">
    <property type="component" value="Unassembled WGS sequence"/>
</dbReference>
<dbReference type="PANTHER" id="PTHR31836:SF28">
    <property type="entry name" value="SRCR DOMAIN-CONTAINING PROTEIN-RELATED"/>
    <property type="match status" value="1"/>
</dbReference>
<dbReference type="InterPro" id="IPR036908">
    <property type="entry name" value="RlpA-like_sf"/>
</dbReference>
<dbReference type="Gene3D" id="2.40.40.10">
    <property type="entry name" value="RlpA-like domain"/>
    <property type="match status" value="1"/>
</dbReference>
<sequence length="215" mass="23531">YVLTKRKDEVNTILHFSRRCSVETLLHRGSPLNEGQYTFAMQQGVFNPRQTSFPELQASTQVLQQPSSTMFSRSLLTVFAYAAIALALPEPLQDGELVDSTALVTHTGIATWYNPSAELVFTGFLAGIGNCGVANSDNDLVIAISKQLYDKNKGSNCGQYIQITNTDSGKKAYGQVEDSCPGYLSPALFKKLGTLDQGVLHISWSFKNKGWKPGN</sequence>
<evidence type="ECO:0000313" key="2">
    <source>
        <dbReference type="EMBL" id="PPR06052.1"/>
    </source>
</evidence>
<protein>
    <recommendedName>
        <fullName evidence="4">Barwin domain-containing protein</fullName>
    </recommendedName>
</protein>
<organism evidence="2 3">
    <name type="scientific">Gymnopilus dilepis</name>
    <dbReference type="NCBI Taxonomy" id="231916"/>
    <lineage>
        <taxon>Eukaryota</taxon>
        <taxon>Fungi</taxon>
        <taxon>Dikarya</taxon>
        <taxon>Basidiomycota</taxon>
        <taxon>Agaricomycotina</taxon>
        <taxon>Agaricomycetes</taxon>
        <taxon>Agaricomycetidae</taxon>
        <taxon>Agaricales</taxon>
        <taxon>Agaricineae</taxon>
        <taxon>Hymenogastraceae</taxon>
        <taxon>Gymnopilus</taxon>
    </lineage>
</organism>
<proteinExistence type="predicted"/>
<evidence type="ECO:0000313" key="3">
    <source>
        <dbReference type="Proteomes" id="UP000284706"/>
    </source>
</evidence>
<reference evidence="2 3" key="1">
    <citation type="journal article" date="2018" name="Evol. Lett.">
        <title>Horizontal gene cluster transfer increased hallucinogenic mushroom diversity.</title>
        <authorList>
            <person name="Reynolds H.T."/>
            <person name="Vijayakumar V."/>
            <person name="Gluck-Thaler E."/>
            <person name="Korotkin H.B."/>
            <person name="Matheny P.B."/>
            <person name="Slot J.C."/>
        </authorList>
    </citation>
    <scope>NUCLEOTIDE SEQUENCE [LARGE SCALE GENOMIC DNA]</scope>
    <source>
        <strain evidence="2 3">SRW20</strain>
    </source>
</reference>
<dbReference type="EMBL" id="NHYE01000381">
    <property type="protein sequence ID" value="PPR06052.1"/>
    <property type="molecule type" value="Genomic_DNA"/>
</dbReference>
<dbReference type="PANTHER" id="PTHR31836">
    <property type="match status" value="1"/>
</dbReference>
<dbReference type="OrthoDB" id="406505at2759"/>
<keyword evidence="3" id="KW-1185">Reference proteome</keyword>
<dbReference type="STRING" id="231916.A0A409YSS6"/>
<accession>A0A409YSS6</accession>
<dbReference type="SUPFAM" id="SSF50685">
    <property type="entry name" value="Barwin-like endoglucanases"/>
    <property type="match status" value="1"/>
</dbReference>
<dbReference type="AlphaFoldDB" id="A0A409YSS6"/>
<dbReference type="InterPro" id="IPR051477">
    <property type="entry name" value="Expansin_CellWall"/>
</dbReference>
<gene>
    <name evidence="2" type="ORF">CVT26_007513</name>
</gene>
<evidence type="ECO:0000256" key="1">
    <source>
        <dbReference type="ARBA" id="ARBA00022729"/>
    </source>
</evidence>
<dbReference type="CDD" id="cd22191">
    <property type="entry name" value="DPBB_RlpA_EXP_N-like"/>
    <property type="match status" value="1"/>
</dbReference>